<dbReference type="Proteomes" id="UP000001817">
    <property type="component" value="Chromosome 1"/>
</dbReference>
<dbReference type="KEGG" id="bxe:Bxe_A3774"/>
<evidence type="ECO:0000313" key="1">
    <source>
        <dbReference type="EMBL" id="ABE29224.1"/>
    </source>
</evidence>
<gene>
    <name evidence="1" type="ORF">Bxe_A3774</name>
</gene>
<proteinExistence type="predicted"/>
<accession>Q144L5</accession>
<dbReference type="EMBL" id="CP000270">
    <property type="protein sequence ID" value="ABE29224.1"/>
    <property type="molecule type" value="Genomic_DNA"/>
</dbReference>
<sequence length="130" mass="14943">MFNLIEYNSLRFNLEFSIDRSKDVGRIKIFGWICCRADIFKLVVYLDQAVFYAPVGFPRPDVFKAINPDRRYPFMNSYFCGVDSTFNFPAESLSNASGLTCRASMSDKRDMIFADVPFEFDSNDEASLHA</sequence>
<protein>
    <submittedName>
        <fullName evidence="1">Uncharacterized protein</fullName>
    </submittedName>
</protein>
<organism evidence="1 2">
    <name type="scientific">Paraburkholderia xenovorans (strain LB400)</name>
    <dbReference type="NCBI Taxonomy" id="266265"/>
    <lineage>
        <taxon>Bacteria</taxon>
        <taxon>Pseudomonadati</taxon>
        <taxon>Pseudomonadota</taxon>
        <taxon>Betaproteobacteria</taxon>
        <taxon>Burkholderiales</taxon>
        <taxon>Burkholderiaceae</taxon>
        <taxon>Paraburkholderia</taxon>
    </lineage>
</organism>
<name>Q144L5_PARXL</name>
<reference evidence="1 2" key="1">
    <citation type="journal article" date="2006" name="Proc. Natl. Acad. Sci. U.S.A.">
        <title>Burkholderia xenovorans LB400 harbors a multi-replicon, 9.73-Mbp genome shaped for versatility.</title>
        <authorList>
            <person name="Chain P.S."/>
            <person name="Denef V.J."/>
            <person name="Konstantinidis K.T."/>
            <person name="Vergez L.M."/>
            <person name="Agullo L."/>
            <person name="Reyes V.L."/>
            <person name="Hauser L."/>
            <person name="Cordova M."/>
            <person name="Gomez L."/>
            <person name="Gonzalez M."/>
            <person name="Land M."/>
            <person name="Lao V."/>
            <person name="Larimer F."/>
            <person name="LiPuma J.J."/>
            <person name="Mahenthiralingam E."/>
            <person name="Malfatti S.A."/>
            <person name="Marx C.J."/>
            <person name="Parnell J.J."/>
            <person name="Ramette A."/>
            <person name="Richardson P."/>
            <person name="Seeger M."/>
            <person name="Smith D."/>
            <person name="Spilker T."/>
            <person name="Sul W.J."/>
            <person name="Tsoi T.V."/>
            <person name="Ulrich L.E."/>
            <person name="Zhulin I.B."/>
            <person name="Tiedje J.M."/>
        </authorList>
    </citation>
    <scope>NUCLEOTIDE SEQUENCE [LARGE SCALE GENOMIC DNA]</scope>
    <source>
        <strain evidence="1 2">LB400</strain>
    </source>
</reference>
<evidence type="ECO:0000313" key="2">
    <source>
        <dbReference type="Proteomes" id="UP000001817"/>
    </source>
</evidence>
<keyword evidence="2" id="KW-1185">Reference proteome</keyword>
<dbReference type="AlphaFoldDB" id="Q144L5"/>